<comment type="caution">
    <text evidence="1">The sequence shown here is derived from an EMBL/GenBank/DDBJ whole genome shotgun (WGS) entry which is preliminary data.</text>
</comment>
<dbReference type="Proteomes" id="UP000319804">
    <property type="component" value="Unassembled WGS sequence"/>
</dbReference>
<dbReference type="RefSeq" id="WP_255314011.1">
    <property type="nucleotide sequence ID" value="NZ_BJNA01000010.1"/>
</dbReference>
<protein>
    <submittedName>
        <fullName evidence="1">Uncharacterized protein</fullName>
    </submittedName>
</protein>
<dbReference type="AlphaFoldDB" id="A0A4Y3ULH4"/>
<evidence type="ECO:0000313" key="1">
    <source>
        <dbReference type="EMBL" id="TQM98866.1"/>
    </source>
</evidence>
<evidence type="ECO:0000313" key="2">
    <source>
        <dbReference type="Proteomes" id="UP000319804"/>
    </source>
</evidence>
<dbReference type="EMBL" id="VFPS01000002">
    <property type="protein sequence ID" value="TQM98866.1"/>
    <property type="molecule type" value="Genomic_DNA"/>
</dbReference>
<reference evidence="1 2" key="1">
    <citation type="submission" date="2019-06" db="EMBL/GenBank/DDBJ databases">
        <title>Sequencing the genomes of 1000 actinobacteria strains.</title>
        <authorList>
            <person name="Klenk H.-P."/>
        </authorList>
    </citation>
    <scope>NUCLEOTIDE SEQUENCE [LARGE SCALE GENOMIC DNA]</scope>
    <source>
        <strain evidence="1 2">DSM 20427</strain>
    </source>
</reference>
<accession>A0A4Y3ULH4</accession>
<sequence length="42" mass="4466">MSGNDLAGALAQPAVNLVERGRNLIQGQCPRTDQEIADRDGD</sequence>
<name>A0A4Y3ULH4_9MICO</name>
<keyword evidence="2" id="KW-1185">Reference proteome</keyword>
<gene>
    <name evidence="1" type="ORF">FHX68_1582</name>
</gene>
<organism evidence="1 2">
    <name type="scientific">Microbacterium lacticum</name>
    <dbReference type="NCBI Taxonomy" id="33885"/>
    <lineage>
        <taxon>Bacteria</taxon>
        <taxon>Bacillati</taxon>
        <taxon>Actinomycetota</taxon>
        <taxon>Actinomycetes</taxon>
        <taxon>Micrococcales</taxon>
        <taxon>Microbacteriaceae</taxon>
        <taxon>Microbacterium</taxon>
    </lineage>
</organism>
<proteinExistence type="predicted"/>